<evidence type="ECO:0000313" key="3">
    <source>
        <dbReference type="Proteomes" id="UP000437824"/>
    </source>
</evidence>
<comment type="caution">
    <text evidence="2">The sequence shown here is derived from an EMBL/GenBank/DDBJ whole genome shotgun (WGS) entry which is preliminary data.</text>
</comment>
<dbReference type="EMBL" id="WMBC01000005">
    <property type="protein sequence ID" value="MTD61221.1"/>
    <property type="molecule type" value="Genomic_DNA"/>
</dbReference>
<sequence length="193" mass="21555">MKKKTRFPALILFLCGFLTGNLIPNILWKIKWQQKTLASIYFLSIFAAGNISGTEYLKELIKIRGSLFILSVLCGFSIFGVPLAVAGMLFLGFIIGTVAAMSILQFGFAGGLIGAGLLLPQYLFYIPVWMYLMAQVWELSLGIWRNKGLFPGRCRRYLISAGIALLVYAAGILTECYINPWIAEKLLTFVDFF</sequence>
<organism evidence="2 3">
    <name type="scientific">Blautia luti DSM 14534 = JCM 17040</name>
    <dbReference type="NCBI Taxonomy" id="649762"/>
    <lineage>
        <taxon>Bacteria</taxon>
        <taxon>Bacillati</taxon>
        <taxon>Bacillota</taxon>
        <taxon>Clostridia</taxon>
        <taxon>Lachnospirales</taxon>
        <taxon>Lachnospiraceae</taxon>
        <taxon>Blautia</taxon>
    </lineage>
</organism>
<keyword evidence="1" id="KW-0472">Membrane</keyword>
<protein>
    <recommendedName>
        <fullName evidence="4">Stage II sporulation protein M</fullName>
    </recommendedName>
</protein>
<reference evidence="2 3" key="1">
    <citation type="submission" date="2019-11" db="EMBL/GenBank/DDBJ databases">
        <title>Draft genome sequence of Blautia luti DSM 14534T, isolated from human stool.</title>
        <authorList>
            <person name="Ortiz R."/>
            <person name="Melis-Arcos F."/>
            <person name="Covarrubias P."/>
            <person name="Cardenas J.P."/>
            <person name="Perez-Donoso J."/>
            <person name="Almonacid D."/>
        </authorList>
    </citation>
    <scope>NUCLEOTIDE SEQUENCE [LARGE SCALE GENOMIC DNA]</scope>
    <source>
        <strain evidence="2 3">DSM 14534</strain>
    </source>
</reference>
<accession>A0A844GKK8</accession>
<feature type="transmembrane region" description="Helical" evidence="1">
    <location>
        <begin position="69"/>
        <end position="102"/>
    </location>
</feature>
<evidence type="ECO:0000313" key="2">
    <source>
        <dbReference type="EMBL" id="MTD61221.1"/>
    </source>
</evidence>
<feature type="transmembrane region" description="Helical" evidence="1">
    <location>
        <begin position="156"/>
        <end position="183"/>
    </location>
</feature>
<gene>
    <name evidence="2" type="ORF">GKZ57_08055</name>
</gene>
<evidence type="ECO:0000256" key="1">
    <source>
        <dbReference type="SAM" id="Phobius"/>
    </source>
</evidence>
<evidence type="ECO:0008006" key="4">
    <source>
        <dbReference type="Google" id="ProtNLM"/>
    </source>
</evidence>
<proteinExistence type="predicted"/>
<name>A0A844GKK8_9FIRM</name>
<dbReference type="Proteomes" id="UP000437824">
    <property type="component" value="Unassembled WGS sequence"/>
</dbReference>
<feature type="transmembrane region" description="Helical" evidence="1">
    <location>
        <begin position="122"/>
        <end position="144"/>
    </location>
</feature>
<feature type="transmembrane region" description="Helical" evidence="1">
    <location>
        <begin position="38"/>
        <end position="57"/>
    </location>
</feature>
<keyword evidence="1" id="KW-0812">Transmembrane</keyword>
<keyword evidence="1" id="KW-1133">Transmembrane helix</keyword>
<dbReference type="AlphaFoldDB" id="A0A844GKK8"/>